<dbReference type="OrthoDB" id="414267at2759"/>
<dbReference type="GO" id="GO:0008299">
    <property type="term" value="P:isoprenoid biosynthetic process"/>
    <property type="evidence" value="ECO:0007669"/>
    <property type="project" value="InterPro"/>
</dbReference>
<dbReference type="STRING" id="7719.ENSCINP00000023550"/>
<keyword evidence="6" id="KW-1185">Reference proteome</keyword>
<accession>A0A1W2W739</accession>
<dbReference type="Ensembl" id="ENSCINT00000023796.2">
    <property type="protein sequence ID" value="ENSCINP00000023550.2"/>
    <property type="gene ID" value="ENSCING00000012680.2"/>
</dbReference>
<dbReference type="Proteomes" id="UP000008144">
    <property type="component" value="Unassembled WGS sequence"/>
</dbReference>
<gene>
    <name evidence="5" type="primary">LOC100181040</name>
</gene>
<dbReference type="PROSITE" id="PS01295">
    <property type="entry name" value="ISPD"/>
    <property type="match status" value="1"/>
</dbReference>
<evidence type="ECO:0000313" key="6">
    <source>
        <dbReference type="Proteomes" id="UP000008144"/>
    </source>
</evidence>
<dbReference type="PANTHER" id="PTHR43015:SF1">
    <property type="entry name" value="D-RIBITOL-5-PHOSPHATE CYTIDYLYLTRANSFERASE"/>
    <property type="match status" value="1"/>
</dbReference>
<dbReference type="InParanoid" id="F6U3K8"/>
<dbReference type="Pfam" id="PF01128">
    <property type="entry name" value="IspD"/>
    <property type="match status" value="1"/>
</dbReference>
<dbReference type="SUPFAM" id="SSF53448">
    <property type="entry name" value="Nucleotide-diphospho-sugar transferases"/>
    <property type="match status" value="1"/>
</dbReference>
<dbReference type="CDD" id="cd02516">
    <property type="entry name" value="CDP-ME_synthetase"/>
    <property type="match status" value="1"/>
</dbReference>
<evidence type="ECO:0000256" key="2">
    <source>
        <dbReference type="ARBA" id="ARBA00022679"/>
    </source>
</evidence>
<reference evidence="5" key="3">
    <citation type="submission" date="2025-09" db="UniProtKB">
        <authorList>
            <consortium name="Ensembl"/>
        </authorList>
    </citation>
    <scope>IDENTIFICATION</scope>
</reference>
<evidence type="ECO:0000256" key="3">
    <source>
        <dbReference type="ARBA" id="ARBA00022695"/>
    </source>
</evidence>
<dbReference type="GO" id="GO:0035269">
    <property type="term" value="P:protein O-linked glycosylation via mannose"/>
    <property type="evidence" value="ECO:0000318"/>
    <property type="project" value="GO_Central"/>
</dbReference>
<dbReference type="KEGG" id="cin:100181040"/>
<dbReference type="FunFam" id="3.90.550.10:FF:000003">
    <property type="entry name" value="2-C-methyl-D-erythritol 4-phosphate cytidylyltransferase"/>
    <property type="match status" value="1"/>
</dbReference>
<dbReference type="InterPro" id="IPR029044">
    <property type="entry name" value="Nucleotide-diphossugar_trans"/>
</dbReference>
<dbReference type="GO" id="GO:0005829">
    <property type="term" value="C:cytosol"/>
    <property type="evidence" value="ECO:0000318"/>
    <property type="project" value="GO_Central"/>
</dbReference>
<evidence type="ECO:0000256" key="4">
    <source>
        <dbReference type="ARBA" id="ARBA00069967"/>
    </source>
</evidence>
<proteinExistence type="inferred from homology"/>
<dbReference type="AlphaFoldDB" id="F6U3K8"/>
<comment type="similarity">
    <text evidence="1">Belongs to the IspD/TarI cytidylyltransferase family. IspD subfamily.</text>
</comment>
<reference evidence="5" key="2">
    <citation type="submission" date="2025-08" db="UniProtKB">
        <authorList>
            <consortium name="Ensembl"/>
        </authorList>
    </citation>
    <scope>IDENTIFICATION</scope>
</reference>
<name>F6U3K8_CIOIN</name>
<dbReference type="GO" id="GO:0050518">
    <property type="term" value="F:2-C-methyl-D-erythritol 4-phosphate cytidylyltransferase activity"/>
    <property type="evidence" value="ECO:0007669"/>
    <property type="project" value="UniProtKB-ARBA"/>
</dbReference>
<keyword evidence="3" id="KW-0548">Nucleotidyltransferase</keyword>
<dbReference type="GeneTree" id="ENSGT00390000006412"/>
<evidence type="ECO:0000256" key="1">
    <source>
        <dbReference type="ARBA" id="ARBA00009789"/>
    </source>
</evidence>
<organism evidence="5 6">
    <name type="scientific">Ciona intestinalis</name>
    <name type="common">Transparent sea squirt</name>
    <name type="synonym">Ascidia intestinalis</name>
    <dbReference type="NCBI Taxonomy" id="7719"/>
    <lineage>
        <taxon>Eukaryota</taxon>
        <taxon>Metazoa</taxon>
        <taxon>Chordata</taxon>
        <taxon>Tunicata</taxon>
        <taxon>Ascidiacea</taxon>
        <taxon>Phlebobranchia</taxon>
        <taxon>Cionidae</taxon>
        <taxon>Ciona</taxon>
    </lineage>
</organism>
<keyword evidence="2" id="KW-0808">Transferase</keyword>
<evidence type="ECO:0000313" key="5">
    <source>
        <dbReference type="Ensembl" id="ENSCINP00000023550.2"/>
    </source>
</evidence>
<dbReference type="InterPro" id="IPR034683">
    <property type="entry name" value="IspD/TarI"/>
</dbReference>
<dbReference type="RefSeq" id="XP_002125703.2">
    <property type="nucleotide sequence ID" value="XM_002125667.5"/>
</dbReference>
<dbReference type="PANTHER" id="PTHR43015">
    <property type="entry name" value="D-RIBITOL-5-PHOSPHATE CYTIDYLYLTRANSFERASE"/>
    <property type="match status" value="1"/>
</dbReference>
<dbReference type="OMA" id="RIDCITH"/>
<accession>F6U3K8</accession>
<protein>
    <recommendedName>
        <fullName evidence="4">2-C-methyl-D-erythritol 4-phosphate cytidylyltransferase, chloroplastic</fullName>
    </recommendedName>
</protein>
<dbReference type="GeneID" id="100181040"/>
<dbReference type="FunCoup" id="F6U3K8">
    <property type="interactions" value="8"/>
</dbReference>
<dbReference type="HOGENOM" id="CLU_033636_0_0_1"/>
<reference evidence="6" key="1">
    <citation type="journal article" date="2002" name="Science">
        <title>The draft genome of Ciona intestinalis: insights into chordate and vertebrate origins.</title>
        <authorList>
            <person name="Dehal P."/>
            <person name="Satou Y."/>
            <person name="Campbell R.K."/>
            <person name="Chapman J."/>
            <person name="Degnan B."/>
            <person name="De Tomaso A."/>
            <person name="Davidson B."/>
            <person name="Di Gregorio A."/>
            <person name="Gelpke M."/>
            <person name="Goodstein D.M."/>
            <person name="Harafuji N."/>
            <person name="Hastings K.E."/>
            <person name="Ho I."/>
            <person name="Hotta K."/>
            <person name="Huang W."/>
            <person name="Kawashima T."/>
            <person name="Lemaire P."/>
            <person name="Martinez D."/>
            <person name="Meinertzhagen I.A."/>
            <person name="Necula S."/>
            <person name="Nonaka M."/>
            <person name="Putnam N."/>
            <person name="Rash S."/>
            <person name="Saiga H."/>
            <person name="Satake M."/>
            <person name="Terry A."/>
            <person name="Yamada L."/>
            <person name="Wang H.G."/>
            <person name="Awazu S."/>
            <person name="Azumi K."/>
            <person name="Boore J."/>
            <person name="Branno M."/>
            <person name="Chin-Bow S."/>
            <person name="DeSantis R."/>
            <person name="Doyle S."/>
            <person name="Francino P."/>
            <person name="Keys D.N."/>
            <person name="Haga S."/>
            <person name="Hayashi H."/>
            <person name="Hino K."/>
            <person name="Imai K.S."/>
            <person name="Inaba K."/>
            <person name="Kano S."/>
            <person name="Kobayashi K."/>
            <person name="Kobayashi M."/>
            <person name="Lee B.I."/>
            <person name="Makabe K.W."/>
            <person name="Manohar C."/>
            <person name="Matassi G."/>
            <person name="Medina M."/>
            <person name="Mochizuki Y."/>
            <person name="Mount S."/>
            <person name="Morishita T."/>
            <person name="Miura S."/>
            <person name="Nakayama A."/>
            <person name="Nishizaka S."/>
            <person name="Nomoto H."/>
            <person name="Ohta F."/>
            <person name="Oishi K."/>
            <person name="Rigoutsos I."/>
            <person name="Sano M."/>
            <person name="Sasaki A."/>
            <person name="Sasakura Y."/>
            <person name="Shoguchi E."/>
            <person name="Shin-i T."/>
            <person name="Spagnuolo A."/>
            <person name="Stainier D."/>
            <person name="Suzuki M.M."/>
            <person name="Tassy O."/>
            <person name="Takatori N."/>
            <person name="Tokuoka M."/>
            <person name="Yagi K."/>
            <person name="Yoshizaki F."/>
            <person name="Wada S."/>
            <person name="Zhang C."/>
            <person name="Hyatt P.D."/>
            <person name="Larimer F."/>
            <person name="Detter C."/>
            <person name="Doggett N."/>
            <person name="Glavina T."/>
            <person name="Hawkins T."/>
            <person name="Richardson P."/>
            <person name="Lucas S."/>
            <person name="Kohara Y."/>
            <person name="Levine M."/>
            <person name="Satoh N."/>
            <person name="Rokhsar D.S."/>
        </authorList>
    </citation>
    <scope>NUCLEOTIDE SEQUENCE [LARGE SCALE GENOMIC DNA]</scope>
</reference>
<dbReference type="Gene3D" id="3.90.550.10">
    <property type="entry name" value="Spore Coat Polysaccharide Biosynthesis Protein SpsA, Chain A"/>
    <property type="match status" value="1"/>
</dbReference>
<dbReference type="InterPro" id="IPR018294">
    <property type="entry name" value="ISPD_synthase_CS"/>
</dbReference>
<dbReference type="GO" id="GO:0047349">
    <property type="term" value="F:D-ribitol-5-phosphate cytidylyltransferase activity"/>
    <property type="evidence" value="ECO:0000318"/>
    <property type="project" value="GO_Central"/>
</dbReference>
<sequence>MSLTKIEACVVIPASGSGERYNMHPPKQFECLGQKPIISHTISAFERIDCITHIVVTTPQDDDLQLMMESIVKKFHHIKVHLTKGANSRHRSIFEGLKCLKCILKSENIARDPVVIIHDGVRPFVDKNTIMDVIQNTKIYKAIGIVRPLVSTVISVDKDDFLKESLDRSLYWASEMPQGYMFSLIYEAYLKCSDEELNHGTECLKIASDYSAFKPKILKGGDNLWKITYQRDMAVAREFVSSHHLRVYIDENDKTHCCIQDLVSSENLNVLLFAKEELSASNLKSDNCLLFYSSLSLQSFESNLSFLIKSIENYTEDPNNWSDKYGSSNIVAIFCAQTTEMSSLNEVHTMLHRHSHKLLSHNVHLYCIIATQSTLSEPTLRCLNKILGDHEGTFAGQVFLF</sequence>